<feature type="coiled-coil region" evidence="1">
    <location>
        <begin position="17"/>
        <end position="135"/>
    </location>
</feature>
<accession>A0A090I4M9</accession>
<dbReference type="PATRIC" id="fig|2162.9.peg.420"/>
<sequence>MFTRAKIEFCGKERKFKRCSNKTLVTFQKDIEKLQEEMKPVFQDNIDLEEQLEDIQAQIDRANKRIQLIESAENPTDAEIRKAIKLLDDIDTLSKEKRTLEKQLREDGDERKDQMRQLEEKLENTYAELACLLIDPLTPEEFKEEYDSIDLIKVQNLGMFYNMCQSGFTQTQIDKKVREVIKANMDRTENFRQKQLQKI</sequence>
<evidence type="ECO:0000256" key="1">
    <source>
        <dbReference type="SAM" id="Coils"/>
    </source>
</evidence>
<organism evidence="2">
    <name type="scientific">Methanobacterium formicicum</name>
    <dbReference type="NCBI Taxonomy" id="2162"/>
    <lineage>
        <taxon>Archaea</taxon>
        <taxon>Methanobacteriati</taxon>
        <taxon>Methanobacteriota</taxon>
        <taxon>Methanomada group</taxon>
        <taxon>Methanobacteria</taxon>
        <taxon>Methanobacteriales</taxon>
        <taxon>Methanobacteriaceae</taxon>
        <taxon>Methanobacterium</taxon>
    </lineage>
</organism>
<protein>
    <submittedName>
        <fullName evidence="2">Uncharacterized protein</fullName>
    </submittedName>
</protein>
<keyword evidence="1" id="KW-0175">Coiled coil</keyword>
<proteinExistence type="predicted"/>
<dbReference type="AlphaFoldDB" id="A0A090I4M9"/>
<gene>
    <name evidence="2" type="ORF">DSM1535_0402</name>
</gene>
<evidence type="ECO:0000313" key="2">
    <source>
        <dbReference type="EMBL" id="CEA12765.1"/>
    </source>
</evidence>
<dbReference type="RefSeq" id="WP_048072066.1">
    <property type="nucleotide sequence ID" value="NZ_CALCVY010000076.1"/>
</dbReference>
<dbReference type="KEGG" id="mfi:DSM1535_0402"/>
<dbReference type="EMBL" id="LN515531">
    <property type="protein sequence ID" value="CEA12765.1"/>
    <property type="molecule type" value="Genomic_DNA"/>
</dbReference>
<reference evidence="2" key="1">
    <citation type="submission" date="2014-08" db="EMBL/GenBank/DDBJ databases">
        <authorList>
            <person name="Wibberg D."/>
        </authorList>
    </citation>
    <scope>NUCLEOTIDE SEQUENCE</scope>
</reference>
<name>A0A090I4M9_METFO</name>